<keyword evidence="3" id="KW-1185">Reference proteome</keyword>
<evidence type="ECO:0000313" key="2">
    <source>
        <dbReference type="EMBL" id="MCJ2181042.1"/>
    </source>
</evidence>
<feature type="transmembrane region" description="Helical" evidence="1">
    <location>
        <begin position="6"/>
        <end position="28"/>
    </location>
</feature>
<keyword evidence="1" id="KW-1133">Transmembrane helix</keyword>
<evidence type="ECO:0000313" key="3">
    <source>
        <dbReference type="Proteomes" id="UP001162880"/>
    </source>
</evidence>
<sequence length="57" mass="6137">MKPDLLTLQALIFGGIVLTLQIGLRALAPAGLSIPAKKAARTVLAGIRRKWTATRRK</sequence>
<keyword evidence="1" id="KW-0472">Membrane</keyword>
<keyword evidence="1" id="KW-0812">Transmembrane</keyword>
<name>A0ABT0B7K1_9SPHN</name>
<dbReference type="Proteomes" id="UP001162880">
    <property type="component" value="Unassembled WGS sequence"/>
</dbReference>
<protein>
    <submittedName>
        <fullName evidence="2">Uncharacterized protein</fullName>
    </submittedName>
</protein>
<accession>A0ABT0B7K1</accession>
<gene>
    <name evidence="2" type="ORF">MTR64_20960</name>
</gene>
<comment type="caution">
    <text evidence="2">The sequence shown here is derived from an EMBL/GenBank/DDBJ whole genome shotgun (WGS) entry which is preliminary data.</text>
</comment>
<dbReference type="RefSeq" id="WP_243996489.1">
    <property type="nucleotide sequence ID" value="NZ_JALHLE010000055.1"/>
</dbReference>
<reference evidence="2" key="1">
    <citation type="submission" date="2022-03" db="EMBL/GenBank/DDBJ databases">
        <title>Identification of a novel bacterium isolated from mangrove sediments.</title>
        <authorList>
            <person name="Pan X."/>
        </authorList>
    </citation>
    <scope>NUCLEOTIDE SEQUENCE</scope>
    <source>
        <strain evidence="2">B2580</strain>
    </source>
</reference>
<organism evidence="2 3">
    <name type="scientific">Novosphingobium album</name>
    <name type="common">ex Hu et al. 2023</name>
    <dbReference type="NCBI Taxonomy" id="2930093"/>
    <lineage>
        <taxon>Bacteria</taxon>
        <taxon>Pseudomonadati</taxon>
        <taxon>Pseudomonadota</taxon>
        <taxon>Alphaproteobacteria</taxon>
        <taxon>Sphingomonadales</taxon>
        <taxon>Sphingomonadaceae</taxon>
        <taxon>Novosphingobium</taxon>
    </lineage>
</organism>
<evidence type="ECO:0000256" key="1">
    <source>
        <dbReference type="SAM" id="Phobius"/>
    </source>
</evidence>
<dbReference type="EMBL" id="JALHLE010000055">
    <property type="protein sequence ID" value="MCJ2181042.1"/>
    <property type="molecule type" value="Genomic_DNA"/>
</dbReference>
<proteinExistence type="predicted"/>